<protein>
    <submittedName>
        <fullName evidence="1">Tetratricopeptide repeat protein</fullName>
    </submittedName>
</protein>
<dbReference type="Proteomes" id="UP001597024">
    <property type="component" value="Unassembled WGS sequence"/>
</dbReference>
<reference evidence="2" key="1">
    <citation type="journal article" date="2019" name="Int. J. Syst. Evol. Microbiol.">
        <title>The Global Catalogue of Microorganisms (GCM) 10K type strain sequencing project: providing services to taxonomists for standard genome sequencing and annotation.</title>
        <authorList>
            <consortium name="The Broad Institute Genomics Platform"/>
            <consortium name="The Broad Institute Genome Sequencing Center for Infectious Disease"/>
            <person name="Wu L."/>
            <person name="Ma J."/>
        </authorList>
    </citation>
    <scope>NUCLEOTIDE SEQUENCE [LARGE SCALE GENOMIC DNA]</scope>
    <source>
        <strain evidence="2">CCUG 62974</strain>
    </source>
</reference>
<dbReference type="SMART" id="SM00028">
    <property type="entry name" value="TPR"/>
    <property type="match status" value="2"/>
</dbReference>
<dbReference type="PANTHER" id="PTHR47691:SF3">
    <property type="entry name" value="HTH-TYPE TRANSCRIPTIONAL REGULATOR RV0890C-RELATED"/>
    <property type="match status" value="1"/>
</dbReference>
<sequence length="327" mass="36319">QLARLCGGLPLALHLAAALLVENPALQVTELVTQLLPADRRLDELRYGDETITAVFDLSYRRLTAEQRTLFTLLPLNPGPDISTDAVAALTGQAQADARRTLTELARTHLIEPAPGQQRWRMHDLIRLYATRKTEPDGLPVERDQALTGLLDYYQDTTEHAARHLGTPEAATSSRFPDRDGALRWLDAELANLIAAVQHCATSTSPRHRVLARDLPLTLAAYLEWRRHFTDLTTLATIALHTAEHLGDRHREGIALANLGVALQGVRCFDEAITTGTQALQIFREISDRHGEGTALNNLGNALLGKRRYIKALKIMSQARLILRNRQ</sequence>
<keyword evidence="2" id="KW-1185">Reference proteome</keyword>
<dbReference type="Pfam" id="PF13424">
    <property type="entry name" value="TPR_12"/>
    <property type="match status" value="1"/>
</dbReference>
<organism evidence="1 2">
    <name type="scientific">Streptosporangium algeriense</name>
    <dbReference type="NCBI Taxonomy" id="1682748"/>
    <lineage>
        <taxon>Bacteria</taxon>
        <taxon>Bacillati</taxon>
        <taxon>Actinomycetota</taxon>
        <taxon>Actinomycetes</taxon>
        <taxon>Streptosporangiales</taxon>
        <taxon>Streptosporangiaceae</taxon>
        <taxon>Streptosporangium</taxon>
    </lineage>
</organism>
<gene>
    <name evidence="1" type="ORF">ACFQ08_11775</name>
</gene>
<dbReference type="PANTHER" id="PTHR47691">
    <property type="entry name" value="REGULATOR-RELATED"/>
    <property type="match status" value="1"/>
</dbReference>
<dbReference type="Gene3D" id="1.25.40.10">
    <property type="entry name" value="Tetratricopeptide repeat domain"/>
    <property type="match status" value="1"/>
</dbReference>
<dbReference type="SUPFAM" id="SSF48452">
    <property type="entry name" value="TPR-like"/>
    <property type="match status" value="1"/>
</dbReference>
<evidence type="ECO:0000313" key="1">
    <source>
        <dbReference type="EMBL" id="MFD0885223.1"/>
    </source>
</evidence>
<name>A0ABW3DN33_9ACTN</name>
<feature type="non-terminal residue" evidence="1">
    <location>
        <position position="1"/>
    </location>
</feature>
<evidence type="ECO:0000313" key="2">
    <source>
        <dbReference type="Proteomes" id="UP001597024"/>
    </source>
</evidence>
<dbReference type="EMBL" id="JBHTHX010000314">
    <property type="protein sequence ID" value="MFD0885223.1"/>
    <property type="molecule type" value="Genomic_DNA"/>
</dbReference>
<proteinExistence type="predicted"/>
<dbReference type="InterPro" id="IPR011990">
    <property type="entry name" value="TPR-like_helical_dom_sf"/>
</dbReference>
<accession>A0ABW3DN33</accession>
<comment type="caution">
    <text evidence="1">The sequence shown here is derived from an EMBL/GenBank/DDBJ whole genome shotgun (WGS) entry which is preliminary data.</text>
</comment>
<dbReference type="InterPro" id="IPR019734">
    <property type="entry name" value="TPR_rpt"/>
</dbReference>